<feature type="transmembrane region" description="Helical" evidence="1">
    <location>
        <begin position="96"/>
        <end position="122"/>
    </location>
</feature>
<evidence type="ECO:0000313" key="2">
    <source>
        <dbReference type="EMBL" id="RCN25051.1"/>
    </source>
</evidence>
<keyword evidence="1" id="KW-0472">Membrane</keyword>
<dbReference type="EMBL" id="JOJR01014567">
    <property type="protein sequence ID" value="RCN25051.1"/>
    <property type="molecule type" value="Genomic_DNA"/>
</dbReference>
<dbReference type="STRING" id="29170.A0A368EYZ8"/>
<sequence length="128" mass="14333">MIFADQLCCSPTCSLRPYGDCSAFPFCVVLVSSMVKADVAWLIATNNLLTVTSTFVLYIAFFLSFLYKYAVTYGYRMTSHEKQMFVQSCAISGANVTLALLYVYMLFFPATFAMTTSALFLWQFSSGE</sequence>
<gene>
    <name evidence="2" type="ORF">ANCCAN_29239</name>
</gene>
<protein>
    <submittedName>
        <fullName evidence="2">Uncharacterized protein</fullName>
    </submittedName>
</protein>
<name>A0A368EYZ8_ANCCA</name>
<evidence type="ECO:0000256" key="1">
    <source>
        <dbReference type="SAM" id="Phobius"/>
    </source>
</evidence>
<dbReference type="OrthoDB" id="5852380at2759"/>
<organism evidence="2 3">
    <name type="scientific">Ancylostoma caninum</name>
    <name type="common">Dog hookworm</name>
    <dbReference type="NCBI Taxonomy" id="29170"/>
    <lineage>
        <taxon>Eukaryota</taxon>
        <taxon>Metazoa</taxon>
        <taxon>Ecdysozoa</taxon>
        <taxon>Nematoda</taxon>
        <taxon>Chromadorea</taxon>
        <taxon>Rhabditida</taxon>
        <taxon>Rhabditina</taxon>
        <taxon>Rhabditomorpha</taxon>
        <taxon>Strongyloidea</taxon>
        <taxon>Ancylostomatidae</taxon>
        <taxon>Ancylostomatinae</taxon>
        <taxon>Ancylostoma</taxon>
    </lineage>
</organism>
<proteinExistence type="predicted"/>
<comment type="caution">
    <text evidence="2">The sequence shown here is derived from an EMBL/GenBank/DDBJ whole genome shotgun (WGS) entry which is preliminary data.</text>
</comment>
<dbReference type="Pfam" id="PF10321">
    <property type="entry name" value="7TM_GPCR_Srt"/>
    <property type="match status" value="1"/>
</dbReference>
<dbReference type="InterPro" id="IPR019425">
    <property type="entry name" value="7TM_GPCR_serpentine_rcpt_Srt"/>
</dbReference>
<keyword evidence="1" id="KW-1133">Transmembrane helix</keyword>
<dbReference type="AlphaFoldDB" id="A0A368EYZ8"/>
<dbReference type="Proteomes" id="UP000252519">
    <property type="component" value="Unassembled WGS sequence"/>
</dbReference>
<evidence type="ECO:0000313" key="3">
    <source>
        <dbReference type="Proteomes" id="UP000252519"/>
    </source>
</evidence>
<feature type="transmembrane region" description="Helical" evidence="1">
    <location>
        <begin position="55"/>
        <end position="75"/>
    </location>
</feature>
<reference evidence="2 3" key="1">
    <citation type="submission" date="2014-10" db="EMBL/GenBank/DDBJ databases">
        <title>Draft genome of the hookworm Ancylostoma caninum.</title>
        <authorList>
            <person name="Mitreva M."/>
        </authorList>
    </citation>
    <scope>NUCLEOTIDE SEQUENCE [LARGE SCALE GENOMIC DNA]</scope>
    <source>
        <strain evidence="2 3">Baltimore</strain>
    </source>
</reference>
<feature type="transmembrane region" description="Helical" evidence="1">
    <location>
        <begin position="23"/>
        <end position="43"/>
    </location>
</feature>
<accession>A0A368EYZ8</accession>
<keyword evidence="1" id="KW-0812">Transmembrane</keyword>
<keyword evidence="3" id="KW-1185">Reference proteome</keyword>